<name>A0A644UGE0_9ZZZZ</name>
<protein>
    <recommendedName>
        <fullName evidence="2">Glutamine amidotransferase domain-containing protein</fullName>
    </recommendedName>
</protein>
<proteinExistence type="predicted"/>
<evidence type="ECO:0000313" key="1">
    <source>
        <dbReference type="EMBL" id="MPL77961.1"/>
    </source>
</evidence>
<evidence type="ECO:0008006" key="2">
    <source>
        <dbReference type="Google" id="ProtNLM"/>
    </source>
</evidence>
<comment type="caution">
    <text evidence="1">The sequence shown here is derived from an EMBL/GenBank/DDBJ whole genome shotgun (WGS) entry which is preliminary data.</text>
</comment>
<dbReference type="AlphaFoldDB" id="A0A644UGE0"/>
<dbReference type="EMBL" id="VSSQ01000111">
    <property type="protein sequence ID" value="MPL77961.1"/>
    <property type="molecule type" value="Genomic_DNA"/>
</dbReference>
<accession>A0A644UGE0</accession>
<dbReference type="SUPFAM" id="SSF52317">
    <property type="entry name" value="Class I glutamine amidotransferase-like"/>
    <property type="match status" value="1"/>
</dbReference>
<reference evidence="1" key="1">
    <citation type="submission" date="2019-08" db="EMBL/GenBank/DDBJ databases">
        <authorList>
            <person name="Kucharzyk K."/>
            <person name="Murdoch R.W."/>
            <person name="Higgins S."/>
            <person name="Loffler F."/>
        </authorList>
    </citation>
    <scope>NUCLEOTIDE SEQUENCE</scope>
</reference>
<gene>
    <name evidence="1" type="ORF">SDC9_23822</name>
</gene>
<organism evidence="1">
    <name type="scientific">bioreactor metagenome</name>
    <dbReference type="NCBI Taxonomy" id="1076179"/>
    <lineage>
        <taxon>unclassified sequences</taxon>
        <taxon>metagenomes</taxon>
        <taxon>ecological metagenomes</taxon>
    </lineage>
</organism>
<dbReference type="InterPro" id="IPR029062">
    <property type="entry name" value="Class_I_gatase-like"/>
</dbReference>
<sequence>MSIAVFWDSKMTFHRLVEDAACPCEAVTPLLLSAPFYRGAYSGIIIPTGFGNTSYSKLLSALRACSGRIERYLEAGGRLLVFGAADASPNRYDWLPEDVGYHYEFMEHSLTVDTSSPWSCLFDGYNTENFAADGWFESYPGKPVALAENGFPVLVECRIGKGTLLLASTHEYPSGMFLQLLAAGDQIPF</sequence>